<accession>A0A2U9PQH1</accession>
<evidence type="ECO:0000313" key="2">
    <source>
        <dbReference type="Proteomes" id="UP000011200"/>
    </source>
</evidence>
<evidence type="ECO:0000313" key="1">
    <source>
        <dbReference type="EMBL" id="AWT54020.1"/>
    </source>
</evidence>
<dbReference type="Pfam" id="PF04832">
    <property type="entry name" value="SOUL"/>
    <property type="match status" value="1"/>
</dbReference>
<dbReference type="RefSeq" id="WP_003894470.1">
    <property type="nucleotide sequence ID" value="NZ_CP027541.1"/>
</dbReference>
<dbReference type="AlphaFoldDB" id="A0A2U9PQH1"/>
<protein>
    <submittedName>
        <fullName evidence="1">Soul heme-binding protein</fullName>
    </submittedName>
</protein>
<dbReference type="Gene3D" id="3.20.80.10">
    <property type="entry name" value="Regulatory factor, effector binding domain"/>
    <property type="match status" value="1"/>
</dbReference>
<dbReference type="PROSITE" id="PS51257">
    <property type="entry name" value="PROKAR_LIPOPROTEIN"/>
    <property type="match status" value="1"/>
</dbReference>
<dbReference type="EMBL" id="CP027541">
    <property type="protein sequence ID" value="AWT54020.1"/>
    <property type="molecule type" value="Genomic_DNA"/>
</dbReference>
<name>A0A2U9PQH1_MYCSE</name>
<dbReference type="SUPFAM" id="SSF55136">
    <property type="entry name" value="Probable bacterial effector-binding domain"/>
    <property type="match status" value="1"/>
</dbReference>
<organism evidence="1 2">
    <name type="scientific">Mycolicibacterium smegmatis (strain MKD8)</name>
    <name type="common">Mycobacterium smegmatis</name>
    <dbReference type="NCBI Taxonomy" id="1214915"/>
    <lineage>
        <taxon>Bacteria</taxon>
        <taxon>Bacillati</taxon>
        <taxon>Actinomycetota</taxon>
        <taxon>Actinomycetes</taxon>
        <taxon>Mycobacteriales</taxon>
        <taxon>Mycobacteriaceae</taxon>
        <taxon>Mycolicibacterium</taxon>
    </lineage>
</organism>
<proteinExistence type="predicted"/>
<dbReference type="PANTHER" id="PTHR11220">
    <property type="entry name" value="HEME-BINDING PROTEIN-RELATED"/>
    <property type="match status" value="1"/>
</dbReference>
<dbReference type="InterPro" id="IPR011256">
    <property type="entry name" value="Reg_factor_effector_dom_sf"/>
</dbReference>
<sequence>MFNQVRELVVGVAQGAASVIGCRVGTEEPSYRAEQLADGVELRHYAPRLAAETTVVTGDRDAALQAGFRRLAGYIFGRNHGGEIGNQKIAMTAPVAQDGDAEQGWDVRFYLPSGMTMQSVPAPDDSRVRIVELPEQSVAVLRFSGDRCADAVARHTDKLRDALRSTGFEAAGEPTAWFYDPPWTLPFLRRNELAIPVDV</sequence>
<dbReference type="Proteomes" id="UP000011200">
    <property type="component" value="Chromosome"/>
</dbReference>
<dbReference type="PANTHER" id="PTHR11220:SF58">
    <property type="entry name" value="SOUL HEME-BINDING FAMILY PROTEIN"/>
    <property type="match status" value="1"/>
</dbReference>
<dbReference type="InterPro" id="IPR006917">
    <property type="entry name" value="SOUL_heme-bd"/>
</dbReference>
<reference evidence="1 2" key="1">
    <citation type="journal article" date="2013" name="Genome Announc.">
        <title>Draft genome sequence of MKD8, a conjugal recipient Mycobacterium smegmatis strain.</title>
        <authorList>
            <person name="Gray T.A."/>
            <person name="Palumbo M.J."/>
            <person name="Derbyshire K.M."/>
        </authorList>
    </citation>
    <scope>NUCLEOTIDE SEQUENCE [LARGE SCALE GENOMIC DNA]</scope>
    <source>
        <strain evidence="1 2">MKD8</strain>
    </source>
</reference>
<reference evidence="2" key="2">
    <citation type="submission" date="2018-03" db="EMBL/GenBank/DDBJ databases">
        <authorList>
            <person name="Derbyshire K."/>
            <person name="Gray T.A."/>
            <person name="Champion M."/>
        </authorList>
    </citation>
    <scope>NUCLEOTIDE SEQUENCE [LARGE SCALE GENOMIC DNA]</scope>
    <source>
        <strain evidence="2">MKD8</strain>
    </source>
</reference>
<gene>
    <name evidence="1" type="ORF">D806_030460</name>
</gene>